<dbReference type="GO" id="GO:0005524">
    <property type="term" value="F:ATP binding"/>
    <property type="evidence" value="ECO:0007669"/>
    <property type="project" value="UniProtKB-UniRule"/>
</dbReference>
<accession>A0A7X0LQX4</accession>
<dbReference type="PANTHER" id="PTHR43585:SF2">
    <property type="entry name" value="ATP-GRASP ENZYME FSQD"/>
    <property type="match status" value="1"/>
</dbReference>
<dbReference type="EMBL" id="JACHEM010000012">
    <property type="protein sequence ID" value="MBB6438043.1"/>
    <property type="molecule type" value="Genomic_DNA"/>
</dbReference>
<keyword evidence="2 4" id="KW-0547">Nucleotide-binding</keyword>
<organism evidence="6 7">
    <name type="scientific">Streptomyces candidus</name>
    <dbReference type="NCBI Taxonomy" id="67283"/>
    <lineage>
        <taxon>Bacteria</taxon>
        <taxon>Bacillati</taxon>
        <taxon>Actinomycetota</taxon>
        <taxon>Actinomycetes</taxon>
        <taxon>Kitasatosporales</taxon>
        <taxon>Streptomycetaceae</taxon>
        <taxon>Streptomyces</taxon>
    </lineage>
</organism>
<sequence>MTGKLVVVDPFSSGGVFARRARELYGLDAVAVLTSDLLPTALTASYVPEDFVGEVRFVSVAETAAAVEALCGGRPEAVICGSEPGVEAFDALAAHWGLRPNSGSSLARRDKFLMQHRLRDAGLRHISHHKAADLDSALKWCAGSGLTQFVVKPVKSFATDGVFFCSTPDEVRAACQNLFRRADFSGEDITEVLVQERVIGPEFVVDSVSLDGDHFVVDMFRYTKENVEGNPVYRAMKGVDVAAHPDLVAYVEKALTALGIENGPAHSELILTEDGPVLIETGARMHGGQGPNLVEAASSHSLIDLALAARVQPDDFLSRTGTRPVLHKSVVECFLFSPVAGVVGVNRVRESCQALDSYLFDTCDQVPGARIEKTTDLITSYGRVVLAHSDAQVLARDMEHVLDLDRRGVLIDVRPDAQSGNP</sequence>
<evidence type="ECO:0000313" key="6">
    <source>
        <dbReference type="EMBL" id="MBB6438043.1"/>
    </source>
</evidence>
<dbReference type="PROSITE" id="PS50975">
    <property type="entry name" value="ATP_GRASP"/>
    <property type="match status" value="1"/>
</dbReference>
<dbReference type="SUPFAM" id="SSF56059">
    <property type="entry name" value="Glutathione synthetase ATP-binding domain-like"/>
    <property type="match status" value="1"/>
</dbReference>
<dbReference type="AlphaFoldDB" id="A0A7X0LQX4"/>
<keyword evidence="7" id="KW-1185">Reference proteome</keyword>
<dbReference type="Pfam" id="PF13535">
    <property type="entry name" value="ATP-grasp_4"/>
    <property type="match status" value="1"/>
</dbReference>
<dbReference type="InterPro" id="IPR011761">
    <property type="entry name" value="ATP-grasp"/>
</dbReference>
<proteinExistence type="predicted"/>
<evidence type="ECO:0000256" key="4">
    <source>
        <dbReference type="PROSITE-ProRule" id="PRU00409"/>
    </source>
</evidence>
<evidence type="ECO:0000256" key="3">
    <source>
        <dbReference type="ARBA" id="ARBA00022840"/>
    </source>
</evidence>
<dbReference type="GO" id="GO:0046872">
    <property type="term" value="F:metal ion binding"/>
    <property type="evidence" value="ECO:0007669"/>
    <property type="project" value="InterPro"/>
</dbReference>
<dbReference type="Gene3D" id="3.30.470.20">
    <property type="entry name" value="ATP-grasp fold, B domain"/>
    <property type="match status" value="1"/>
</dbReference>
<dbReference type="RefSeq" id="WP_185033868.1">
    <property type="nucleotide sequence ID" value="NZ_BNBN01000003.1"/>
</dbReference>
<feature type="domain" description="ATP-grasp" evidence="5">
    <location>
        <begin position="115"/>
        <end position="311"/>
    </location>
</feature>
<comment type="caution">
    <text evidence="6">The sequence shown here is derived from an EMBL/GenBank/DDBJ whole genome shotgun (WGS) entry which is preliminary data.</text>
</comment>
<dbReference type="Proteomes" id="UP000540423">
    <property type="component" value="Unassembled WGS sequence"/>
</dbReference>
<dbReference type="GO" id="GO:0016874">
    <property type="term" value="F:ligase activity"/>
    <property type="evidence" value="ECO:0007669"/>
    <property type="project" value="UniProtKB-KW"/>
</dbReference>
<gene>
    <name evidence="6" type="ORF">HNQ79_004547</name>
</gene>
<keyword evidence="1" id="KW-0436">Ligase</keyword>
<name>A0A7X0LQX4_9ACTN</name>
<evidence type="ECO:0000256" key="1">
    <source>
        <dbReference type="ARBA" id="ARBA00022598"/>
    </source>
</evidence>
<evidence type="ECO:0000313" key="7">
    <source>
        <dbReference type="Proteomes" id="UP000540423"/>
    </source>
</evidence>
<protein>
    <submittedName>
        <fullName evidence="6">Biotin carboxylase</fullName>
    </submittedName>
</protein>
<keyword evidence="3 4" id="KW-0067">ATP-binding</keyword>
<evidence type="ECO:0000256" key="2">
    <source>
        <dbReference type="ARBA" id="ARBA00022741"/>
    </source>
</evidence>
<dbReference type="PANTHER" id="PTHR43585">
    <property type="entry name" value="FUMIPYRROLE BIOSYNTHESIS PROTEIN C"/>
    <property type="match status" value="1"/>
</dbReference>
<dbReference type="InterPro" id="IPR052032">
    <property type="entry name" value="ATP-dep_AA_Ligase"/>
</dbReference>
<reference evidence="6 7" key="1">
    <citation type="submission" date="2020-08" db="EMBL/GenBank/DDBJ databases">
        <title>Genomic Encyclopedia of Type Strains, Phase IV (KMG-IV): sequencing the most valuable type-strain genomes for metagenomic binning, comparative biology and taxonomic classification.</title>
        <authorList>
            <person name="Goeker M."/>
        </authorList>
    </citation>
    <scope>NUCLEOTIDE SEQUENCE [LARGE SCALE GENOMIC DNA]</scope>
    <source>
        <strain evidence="6 7">DSM 40141</strain>
    </source>
</reference>
<evidence type="ECO:0000259" key="5">
    <source>
        <dbReference type="PROSITE" id="PS50975"/>
    </source>
</evidence>